<keyword evidence="2" id="KW-0732">Signal</keyword>
<dbReference type="AlphaFoldDB" id="A0A1L9Q3Z2"/>
<evidence type="ECO:0008006" key="5">
    <source>
        <dbReference type="Google" id="ProtNLM"/>
    </source>
</evidence>
<sequence length="182" mass="19330">MTLRRLIFPAMASFVFAESSITTMYFPDFGGRPSLQASIVGNVSTPSMDHPMSDVLLTPLSYIVNGDNVTVVDAWTEDPTRLRSITCSLDGTSTAFCSWMSGGRWQKATDSEMVTQLSPVTVRAGKVTGAASASQTESSDPKETASETGPDAATATPTGGASRMRRRGWDGLWVGLVGVVLI</sequence>
<name>A0A1L9Q3Z2_ASPVE</name>
<dbReference type="Proteomes" id="UP000184073">
    <property type="component" value="Unassembled WGS sequence"/>
</dbReference>
<feature type="compositionally biased region" description="Low complexity" evidence="1">
    <location>
        <begin position="148"/>
        <end position="161"/>
    </location>
</feature>
<dbReference type="VEuPathDB" id="FungiDB:ASPVEDRAFT_395715"/>
<evidence type="ECO:0000256" key="1">
    <source>
        <dbReference type="SAM" id="MobiDB-lite"/>
    </source>
</evidence>
<evidence type="ECO:0000313" key="4">
    <source>
        <dbReference type="Proteomes" id="UP000184073"/>
    </source>
</evidence>
<evidence type="ECO:0000313" key="3">
    <source>
        <dbReference type="EMBL" id="OJJ08398.1"/>
    </source>
</evidence>
<reference evidence="4" key="1">
    <citation type="journal article" date="2017" name="Genome Biol.">
        <title>Comparative genomics reveals high biological diversity and specific adaptations in the industrially and medically important fungal genus Aspergillus.</title>
        <authorList>
            <person name="de Vries R.P."/>
            <person name="Riley R."/>
            <person name="Wiebenga A."/>
            <person name="Aguilar-Osorio G."/>
            <person name="Amillis S."/>
            <person name="Uchima C.A."/>
            <person name="Anderluh G."/>
            <person name="Asadollahi M."/>
            <person name="Askin M."/>
            <person name="Barry K."/>
            <person name="Battaglia E."/>
            <person name="Bayram O."/>
            <person name="Benocci T."/>
            <person name="Braus-Stromeyer S.A."/>
            <person name="Caldana C."/>
            <person name="Canovas D."/>
            <person name="Cerqueira G.C."/>
            <person name="Chen F."/>
            <person name="Chen W."/>
            <person name="Choi C."/>
            <person name="Clum A."/>
            <person name="Dos Santos R.A."/>
            <person name="Damasio A.R."/>
            <person name="Diallinas G."/>
            <person name="Emri T."/>
            <person name="Fekete E."/>
            <person name="Flipphi M."/>
            <person name="Freyberg S."/>
            <person name="Gallo A."/>
            <person name="Gournas C."/>
            <person name="Habgood R."/>
            <person name="Hainaut M."/>
            <person name="Harispe M.L."/>
            <person name="Henrissat B."/>
            <person name="Hilden K.S."/>
            <person name="Hope R."/>
            <person name="Hossain A."/>
            <person name="Karabika E."/>
            <person name="Karaffa L."/>
            <person name="Karanyi Z."/>
            <person name="Krasevec N."/>
            <person name="Kuo A."/>
            <person name="Kusch H."/>
            <person name="LaButti K."/>
            <person name="Lagendijk E.L."/>
            <person name="Lapidus A."/>
            <person name="Levasseur A."/>
            <person name="Lindquist E."/>
            <person name="Lipzen A."/>
            <person name="Logrieco A.F."/>
            <person name="MacCabe A."/>
            <person name="Maekelae M.R."/>
            <person name="Malavazi I."/>
            <person name="Melin P."/>
            <person name="Meyer V."/>
            <person name="Mielnichuk N."/>
            <person name="Miskei M."/>
            <person name="Molnar A.P."/>
            <person name="Mule G."/>
            <person name="Ngan C.Y."/>
            <person name="Orejas M."/>
            <person name="Orosz E."/>
            <person name="Ouedraogo J.P."/>
            <person name="Overkamp K.M."/>
            <person name="Park H.-S."/>
            <person name="Perrone G."/>
            <person name="Piumi F."/>
            <person name="Punt P.J."/>
            <person name="Ram A.F."/>
            <person name="Ramon A."/>
            <person name="Rauscher S."/>
            <person name="Record E."/>
            <person name="Riano-Pachon D.M."/>
            <person name="Robert V."/>
            <person name="Roehrig J."/>
            <person name="Ruller R."/>
            <person name="Salamov A."/>
            <person name="Salih N.S."/>
            <person name="Samson R.A."/>
            <person name="Sandor E."/>
            <person name="Sanguinetti M."/>
            <person name="Schuetze T."/>
            <person name="Sepcic K."/>
            <person name="Shelest E."/>
            <person name="Sherlock G."/>
            <person name="Sophianopoulou V."/>
            <person name="Squina F.M."/>
            <person name="Sun H."/>
            <person name="Susca A."/>
            <person name="Todd R.B."/>
            <person name="Tsang A."/>
            <person name="Unkles S.E."/>
            <person name="van de Wiele N."/>
            <person name="van Rossen-Uffink D."/>
            <person name="Oliveira J.V."/>
            <person name="Vesth T.C."/>
            <person name="Visser J."/>
            <person name="Yu J.-H."/>
            <person name="Zhou M."/>
            <person name="Andersen M.R."/>
            <person name="Archer D.B."/>
            <person name="Baker S.E."/>
            <person name="Benoit I."/>
            <person name="Brakhage A.A."/>
            <person name="Braus G.H."/>
            <person name="Fischer R."/>
            <person name="Frisvad J.C."/>
            <person name="Goldman G.H."/>
            <person name="Houbraken J."/>
            <person name="Oakley B."/>
            <person name="Pocsi I."/>
            <person name="Scazzocchio C."/>
            <person name="Seiboth B."/>
            <person name="vanKuyk P.A."/>
            <person name="Wortman J."/>
            <person name="Dyer P.S."/>
            <person name="Grigoriev I.V."/>
        </authorList>
    </citation>
    <scope>NUCLEOTIDE SEQUENCE [LARGE SCALE GENOMIC DNA]</scope>
    <source>
        <strain evidence="4">CBS 583.65</strain>
    </source>
</reference>
<feature type="chain" id="PRO_5012159974" description="Ig-like domain-containing protein" evidence="2">
    <location>
        <begin position="18"/>
        <end position="182"/>
    </location>
</feature>
<dbReference type="GeneID" id="63727460"/>
<dbReference type="RefSeq" id="XP_040674160.1">
    <property type="nucleotide sequence ID" value="XM_040811949.1"/>
</dbReference>
<dbReference type="EMBL" id="KV878139">
    <property type="protein sequence ID" value="OJJ08398.1"/>
    <property type="molecule type" value="Genomic_DNA"/>
</dbReference>
<organism evidence="3 4">
    <name type="scientific">Aspergillus versicolor CBS 583.65</name>
    <dbReference type="NCBI Taxonomy" id="1036611"/>
    <lineage>
        <taxon>Eukaryota</taxon>
        <taxon>Fungi</taxon>
        <taxon>Dikarya</taxon>
        <taxon>Ascomycota</taxon>
        <taxon>Pezizomycotina</taxon>
        <taxon>Eurotiomycetes</taxon>
        <taxon>Eurotiomycetidae</taxon>
        <taxon>Eurotiales</taxon>
        <taxon>Aspergillaceae</taxon>
        <taxon>Aspergillus</taxon>
        <taxon>Aspergillus subgen. Nidulantes</taxon>
    </lineage>
</organism>
<feature type="signal peptide" evidence="2">
    <location>
        <begin position="1"/>
        <end position="17"/>
    </location>
</feature>
<feature type="region of interest" description="Disordered" evidence="1">
    <location>
        <begin position="128"/>
        <end position="164"/>
    </location>
</feature>
<protein>
    <recommendedName>
        <fullName evidence="5">Ig-like domain-containing protein</fullName>
    </recommendedName>
</protein>
<accession>A0A1L9Q3Z2</accession>
<gene>
    <name evidence="3" type="ORF">ASPVEDRAFT_395715</name>
</gene>
<keyword evidence="4" id="KW-1185">Reference proteome</keyword>
<proteinExistence type="predicted"/>
<evidence type="ECO:0000256" key="2">
    <source>
        <dbReference type="SAM" id="SignalP"/>
    </source>
</evidence>